<dbReference type="InterPro" id="IPR002225">
    <property type="entry name" value="3Beta_OHSteriod_DH/Estase"/>
</dbReference>
<name>A0A7X1A063_9LIST</name>
<gene>
    <name evidence="3" type="ORF">HCX62_05995</name>
</gene>
<dbReference type="Proteomes" id="UP000572016">
    <property type="component" value="Unassembled WGS sequence"/>
</dbReference>
<dbReference type="AlphaFoldDB" id="A0A7X1A063"/>
<organism evidence="3 4">
    <name type="scientific">Listeria swaminathanii</name>
    <dbReference type="NCBI Taxonomy" id="2713501"/>
    <lineage>
        <taxon>Bacteria</taxon>
        <taxon>Bacillati</taxon>
        <taxon>Bacillota</taxon>
        <taxon>Bacilli</taxon>
        <taxon>Bacillales</taxon>
        <taxon>Listeriaceae</taxon>
        <taxon>Listeria</taxon>
    </lineage>
</organism>
<dbReference type="RefSeq" id="WP_185638040.1">
    <property type="nucleotide sequence ID" value="NZ_JAATOD010000001.1"/>
</dbReference>
<evidence type="ECO:0000313" key="3">
    <source>
        <dbReference type="EMBL" id="MBC2329603.1"/>
    </source>
</evidence>
<comment type="caution">
    <text evidence="3">The sequence shown here is derived from an EMBL/GenBank/DDBJ whole genome shotgun (WGS) entry which is preliminary data.</text>
</comment>
<dbReference type="PANTHER" id="PTHR10366">
    <property type="entry name" value="NAD DEPENDENT EPIMERASE/DEHYDRATASE"/>
    <property type="match status" value="1"/>
</dbReference>
<protein>
    <submittedName>
        <fullName evidence="3">Aldehyde reductase</fullName>
    </submittedName>
</protein>
<dbReference type="Gene3D" id="3.40.50.720">
    <property type="entry name" value="NAD(P)-binding Rossmann-like Domain"/>
    <property type="match status" value="1"/>
</dbReference>
<dbReference type="FunFam" id="3.40.50.720:FF:000336">
    <property type="entry name" value="Aldehyde reductase"/>
    <property type="match status" value="1"/>
</dbReference>
<dbReference type="InterPro" id="IPR050425">
    <property type="entry name" value="NAD(P)_dehydrat-like"/>
</dbReference>
<dbReference type="GO" id="GO:0016616">
    <property type="term" value="F:oxidoreductase activity, acting on the CH-OH group of donors, NAD or NADP as acceptor"/>
    <property type="evidence" value="ECO:0007669"/>
    <property type="project" value="InterPro"/>
</dbReference>
<accession>A0A7X1A063</accession>
<keyword evidence="1" id="KW-0560">Oxidoreductase</keyword>
<dbReference type="InterPro" id="IPR036291">
    <property type="entry name" value="NAD(P)-bd_dom_sf"/>
</dbReference>
<evidence type="ECO:0000259" key="2">
    <source>
        <dbReference type="Pfam" id="PF01073"/>
    </source>
</evidence>
<dbReference type="CDD" id="cd05227">
    <property type="entry name" value="AR_SDR_e"/>
    <property type="match status" value="1"/>
</dbReference>
<evidence type="ECO:0000256" key="1">
    <source>
        <dbReference type="ARBA" id="ARBA00023002"/>
    </source>
</evidence>
<sequence length="351" mass="38786">MKNNVLVTGGTGFLGMHIIFQLLQKGYNVKTTVRSLKSKDKVIEVLKNNGIADFTQLSFAEVDLSKDAGWKEAMLDRDYVLSVASPVFFGKFKNEDELIRPAIEGITRILKAAKEAKVKRVVMTSNFGAIGFSNADKNTITTEEYWTDENVKGLSAYEKSKLIAEKEAWKFMENETELEFATINPVAIFGPSQSSHVSGSFELLTGLLNGSMKRVINIPLNVVDARDVADLHIRAMITPEANGERFIASADGEISMADIATLLRQERPELVSKMPSKTLPNAAIKVAALFNKHAKEGELMINMNRQISNAKAKDILGWAPISTKEEAVLAAVDSLAKYHLLDQKRILHKST</sequence>
<dbReference type="PANTHER" id="PTHR10366:SF564">
    <property type="entry name" value="STEROL-4-ALPHA-CARBOXYLATE 3-DEHYDROGENASE, DECARBOXYLATING"/>
    <property type="match status" value="1"/>
</dbReference>
<dbReference type="SUPFAM" id="SSF51735">
    <property type="entry name" value="NAD(P)-binding Rossmann-fold domains"/>
    <property type="match status" value="1"/>
</dbReference>
<dbReference type="GO" id="GO:0006694">
    <property type="term" value="P:steroid biosynthetic process"/>
    <property type="evidence" value="ECO:0007669"/>
    <property type="project" value="InterPro"/>
</dbReference>
<dbReference type="Pfam" id="PF01073">
    <property type="entry name" value="3Beta_HSD"/>
    <property type="match status" value="1"/>
</dbReference>
<evidence type="ECO:0000313" key="4">
    <source>
        <dbReference type="Proteomes" id="UP000572016"/>
    </source>
</evidence>
<proteinExistence type="predicted"/>
<reference evidence="3 4" key="1">
    <citation type="submission" date="2020-03" db="EMBL/GenBank/DDBJ databases">
        <title>Soil Listeria distribution.</title>
        <authorList>
            <person name="Liao J."/>
            <person name="Wiedmann M."/>
        </authorList>
    </citation>
    <scope>NUCLEOTIDE SEQUENCE [LARGE SCALE GENOMIC DNA]</scope>
    <source>
        <strain evidence="3 4">FSL L7-0020</strain>
    </source>
</reference>
<feature type="domain" description="3-beta hydroxysteroid dehydrogenase/isomerase" evidence="2">
    <location>
        <begin position="6"/>
        <end position="235"/>
    </location>
</feature>
<dbReference type="EMBL" id="JAATOD010000001">
    <property type="protein sequence ID" value="MBC2329603.1"/>
    <property type="molecule type" value="Genomic_DNA"/>
</dbReference>